<evidence type="ECO:0000256" key="5">
    <source>
        <dbReference type="ARBA" id="ARBA00023136"/>
    </source>
</evidence>
<dbReference type="EC" id="1.8.1.8" evidence="9"/>
<evidence type="ECO:0000256" key="3">
    <source>
        <dbReference type="ARBA" id="ARBA00022748"/>
    </source>
</evidence>
<dbReference type="EMBL" id="UGNC01000005">
    <property type="protein sequence ID" value="STW48277.1"/>
    <property type="molecule type" value="Genomic_DNA"/>
</dbReference>
<dbReference type="PANTHER" id="PTHR32234">
    <property type="entry name" value="THIOL:DISULFIDE INTERCHANGE PROTEIN DSBD"/>
    <property type="match status" value="1"/>
</dbReference>
<evidence type="ECO:0000256" key="1">
    <source>
        <dbReference type="ARBA" id="ARBA00004141"/>
    </source>
</evidence>
<dbReference type="Pfam" id="PF02683">
    <property type="entry name" value="DsbD_TM"/>
    <property type="match status" value="1"/>
</dbReference>
<evidence type="ECO:0000313" key="10">
    <source>
        <dbReference type="Proteomes" id="UP000255167"/>
    </source>
</evidence>
<evidence type="ECO:0000256" key="7">
    <source>
        <dbReference type="SAM" id="Phobius"/>
    </source>
</evidence>
<evidence type="ECO:0000256" key="6">
    <source>
        <dbReference type="SAM" id="MobiDB-lite"/>
    </source>
</evidence>
<organism evidence="9 10">
    <name type="scientific">Klebsiella pneumoniae</name>
    <dbReference type="NCBI Taxonomy" id="573"/>
    <lineage>
        <taxon>Bacteria</taxon>
        <taxon>Pseudomonadati</taxon>
        <taxon>Pseudomonadota</taxon>
        <taxon>Gammaproteobacteria</taxon>
        <taxon>Enterobacterales</taxon>
        <taxon>Enterobacteriaceae</taxon>
        <taxon>Klebsiella/Raoultella group</taxon>
        <taxon>Klebsiella</taxon>
        <taxon>Klebsiella pneumoniae complex</taxon>
    </lineage>
</organism>
<dbReference type="GO" id="GO:0045454">
    <property type="term" value="P:cell redox homeostasis"/>
    <property type="evidence" value="ECO:0007669"/>
    <property type="project" value="TreeGrafter"/>
</dbReference>
<reference evidence="9 10" key="1">
    <citation type="submission" date="2018-06" db="EMBL/GenBank/DDBJ databases">
        <authorList>
            <consortium name="Pathogen Informatics"/>
            <person name="Doyle S."/>
        </authorList>
    </citation>
    <scope>NUCLEOTIDE SEQUENCE [LARGE SCALE GENOMIC DNA]</scope>
    <source>
        <strain evidence="9 10">NCTC9617</strain>
    </source>
</reference>
<comment type="subcellular location">
    <subcellularLocation>
        <location evidence="1">Membrane</location>
        <topology evidence="1">Multi-pass membrane protein</topology>
    </subcellularLocation>
</comment>
<sequence length="175" mass="18238">MIPLSAVRAASNDAQPTAAAPVSSLNHRPAFNPPLPVEPRPMEENAVPQAPAMAPPADVPARLPFTALWALLIGIGIAFTPCVLPMYPLISGIVLGGKQRLSTARALLLGLYLRPGDGPDLYRAGAGGSRRRVAVPGGPAAPICPGRPVGGVYTCWRSPCSACSRCSCRRRCRPG</sequence>
<keyword evidence="9" id="KW-0560">Oxidoreductase</keyword>
<evidence type="ECO:0000259" key="8">
    <source>
        <dbReference type="Pfam" id="PF02683"/>
    </source>
</evidence>
<dbReference type="GO" id="GO:0017004">
    <property type="term" value="P:cytochrome complex assembly"/>
    <property type="evidence" value="ECO:0007669"/>
    <property type="project" value="UniProtKB-KW"/>
</dbReference>
<protein>
    <submittedName>
        <fullName evidence="9">Cytochrome c-type biogenesis protein DsbD</fullName>
        <ecNumber evidence="9">1.8.1.8</ecNumber>
    </submittedName>
</protein>
<dbReference type="InterPro" id="IPR003834">
    <property type="entry name" value="Cyt_c_assmbl_TM_dom"/>
</dbReference>
<proteinExistence type="predicted"/>
<gene>
    <name evidence="9" type="primary">dsbD_3</name>
    <name evidence="9" type="ORF">NCTC9617_04869</name>
</gene>
<evidence type="ECO:0000256" key="4">
    <source>
        <dbReference type="ARBA" id="ARBA00022989"/>
    </source>
</evidence>
<dbReference type="GO" id="GO:0047134">
    <property type="term" value="F:protein-disulfide reductase [NAD(P)H] activity"/>
    <property type="evidence" value="ECO:0007669"/>
    <property type="project" value="UniProtKB-EC"/>
</dbReference>
<keyword evidence="4 7" id="KW-1133">Transmembrane helix</keyword>
<keyword evidence="2 7" id="KW-0812">Transmembrane</keyword>
<feature type="transmembrane region" description="Helical" evidence="7">
    <location>
        <begin position="67"/>
        <end position="90"/>
    </location>
</feature>
<dbReference type="GO" id="GO:0016020">
    <property type="term" value="C:membrane"/>
    <property type="evidence" value="ECO:0007669"/>
    <property type="project" value="UniProtKB-SubCell"/>
</dbReference>
<keyword evidence="5 7" id="KW-0472">Membrane</keyword>
<evidence type="ECO:0000313" key="9">
    <source>
        <dbReference type="EMBL" id="STW48277.1"/>
    </source>
</evidence>
<name>A0A378FTY2_KLEPN</name>
<evidence type="ECO:0000256" key="2">
    <source>
        <dbReference type="ARBA" id="ARBA00022692"/>
    </source>
</evidence>
<dbReference type="AlphaFoldDB" id="A0A378FTY2"/>
<dbReference type="PANTHER" id="PTHR32234:SF0">
    <property type="entry name" value="THIOL:DISULFIDE INTERCHANGE PROTEIN DSBD"/>
    <property type="match status" value="1"/>
</dbReference>
<accession>A0A378FTY2</accession>
<feature type="region of interest" description="Disordered" evidence="6">
    <location>
        <begin position="15"/>
        <end position="40"/>
    </location>
</feature>
<keyword evidence="3" id="KW-0201">Cytochrome c-type biogenesis</keyword>
<feature type="domain" description="Cytochrome C biogenesis protein transmembrane" evidence="8">
    <location>
        <begin position="67"/>
        <end position="112"/>
    </location>
</feature>
<dbReference type="Proteomes" id="UP000255167">
    <property type="component" value="Unassembled WGS sequence"/>
</dbReference>